<dbReference type="AlphaFoldDB" id="A0AAE3HKY1"/>
<comment type="caution">
    <text evidence="4">The sequence shown here is derived from an EMBL/GenBank/DDBJ whole genome shotgun (WGS) entry which is preliminary data.</text>
</comment>
<evidence type="ECO:0000256" key="1">
    <source>
        <dbReference type="ARBA" id="ARBA00010634"/>
    </source>
</evidence>
<comment type="similarity">
    <text evidence="1">Belongs to the MlaA family.</text>
</comment>
<accession>A0AAE3HKY1</accession>
<organism evidence="4 5">
    <name type="scientific">Methylohalomonas lacus</name>
    <dbReference type="NCBI Taxonomy" id="398773"/>
    <lineage>
        <taxon>Bacteria</taxon>
        <taxon>Pseudomonadati</taxon>
        <taxon>Pseudomonadota</taxon>
        <taxon>Gammaproteobacteria</taxon>
        <taxon>Methylohalomonadales</taxon>
        <taxon>Methylohalomonadaceae</taxon>
        <taxon>Methylohalomonas</taxon>
    </lineage>
</organism>
<dbReference type="PANTHER" id="PTHR30035:SF3">
    <property type="entry name" value="INTERMEMBRANE PHOSPHOLIPID TRANSPORT SYSTEM LIPOPROTEIN MLAA"/>
    <property type="match status" value="1"/>
</dbReference>
<feature type="chain" id="PRO_5042002264" evidence="3">
    <location>
        <begin position="28"/>
        <end position="254"/>
    </location>
</feature>
<evidence type="ECO:0000313" key="4">
    <source>
        <dbReference type="EMBL" id="MCS3902327.1"/>
    </source>
</evidence>
<protein>
    <submittedName>
        <fullName evidence="4">Phospholipid-binding lipoprotein MlaA</fullName>
    </submittedName>
</protein>
<dbReference type="Proteomes" id="UP001204445">
    <property type="component" value="Unassembled WGS sequence"/>
</dbReference>
<dbReference type="PRINTS" id="PR01805">
    <property type="entry name" value="VACJLIPOPROT"/>
</dbReference>
<dbReference type="RefSeq" id="WP_259053833.1">
    <property type="nucleotide sequence ID" value="NZ_JANUCT010000002.1"/>
</dbReference>
<name>A0AAE3HKY1_9GAMM</name>
<dbReference type="EMBL" id="JANUCT010000002">
    <property type="protein sequence ID" value="MCS3902327.1"/>
    <property type="molecule type" value="Genomic_DNA"/>
</dbReference>
<dbReference type="PANTHER" id="PTHR30035">
    <property type="entry name" value="LIPOPROTEIN VACJ-RELATED"/>
    <property type="match status" value="1"/>
</dbReference>
<keyword evidence="5" id="KW-1185">Reference proteome</keyword>
<dbReference type="Pfam" id="PF04333">
    <property type="entry name" value="MlaA"/>
    <property type="match status" value="1"/>
</dbReference>
<dbReference type="GO" id="GO:0120010">
    <property type="term" value="P:intermembrane phospholipid transfer"/>
    <property type="evidence" value="ECO:0007669"/>
    <property type="project" value="TreeGrafter"/>
</dbReference>
<evidence type="ECO:0000256" key="3">
    <source>
        <dbReference type="SAM" id="SignalP"/>
    </source>
</evidence>
<feature type="signal peptide" evidence="3">
    <location>
        <begin position="1"/>
        <end position="27"/>
    </location>
</feature>
<reference evidence="4" key="1">
    <citation type="submission" date="2022-08" db="EMBL/GenBank/DDBJ databases">
        <title>Genomic Encyclopedia of Type Strains, Phase III (KMG-III): the genomes of soil and plant-associated and newly described type strains.</title>
        <authorList>
            <person name="Whitman W."/>
        </authorList>
    </citation>
    <scope>NUCLEOTIDE SEQUENCE</scope>
    <source>
        <strain evidence="4">HMT 1</strain>
    </source>
</reference>
<dbReference type="GO" id="GO:0016020">
    <property type="term" value="C:membrane"/>
    <property type="evidence" value="ECO:0007669"/>
    <property type="project" value="InterPro"/>
</dbReference>
<dbReference type="InterPro" id="IPR007428">
    <property type="entry name" value="MlaA"/>
</dbReference>
<gene>
    <name evidence="4" type="ORF">J2T55_000323</name>
</gene>
<keyword evidence="4" id="KW-0449">Lipoprotein</keyword>
<proteinExistence type="inferred from homology"/>
<keyword evidence="2 3" id="KW-0732">Signal</keyword>
<evidence type="ECO:0000256" key="2">
    <source>
        <dbReference type="ARBA" id="ARBA00022729"/>
    </source>
</evidence>
<evidence type="ECO:0000313" key="5">
    <source>
        <dbReference type="Proteomes" id="UP001204445"/>
    </source>
</evidence>
<sequence>MRRVRPGNLAGALLIAFSLALSGCASLHDNGEANSDPLEPANRAFYTFNDTLDNALIRPTAEFYVFATPAPVRASVANFFTNLGSINVILNAFLQGKVDAGFAGLSRFFVNSTIGLGGLFDVATEAGMKRHEEDLGQTLAIWGIDPGPYLYLPLLGPYSTRHTPDLASSTLTNPLFYVSGSILYPVAALGLISKRAEHLEATRMRDEAAVDAYIFTREAYLQRRSNLIHDGDPPTTGYDDLFGDIPAAQPGASQ</sequence>
<dbReference type="PROSITE" id="PS51257">
    <property type="entry name" value="PROKAR_LIPOPROTEIN"/>
    <property type="match status" value="1"/>
</dbReference>